<dbReference type="InterPro" id="IPR035530">
    <property type="entry name" value="PBSX_XtrA"/>
</dbReference>
<comment type="caution">
    <text evidence="1">The sequence shown here is derived from an EMBL/GenBank/DDBJ whole genome shotgun (WGS) entry which is preliminary data.</text>
</comment>
<evidence type="ECO:0000313" key="1">
    <source>
        <dbReference type="EMBL" id="MFC5587572.1"/>
    </source>
</evidence>
<reference evidence="2" key="1">
    <citation type="journal article" date="2019" name="Int. J. Syst. Evol. Microbiol.">
        <title>The Global Catalogue of Microorganisms (GCM) 10K type strain sequencing project: providing services to taxonomists for standard genome sequencing and annotation.</title>
        <authorList>
            <consortium name="The Broad Institute Genomics Platform"/>
            <consortium name="The Broad Institute Genome Sequencing Center for Infectious Disease"/>
            <person name="Wu L."/>
            <person name="Ma J."/>
        </authorList>
    </citation>
    <scope>NUCLEOTIDE SEQUENCE [LARGE SCALE GENOMIC DNA]</scope>
    <source>
        <strain evidence="2">CGMCC 4.1434</strain>
    </source>
</reference>
<name>A0ABW0TEK0_9BACL</name>
<sequence>MLNKDITINPDDLFLELGIMELPLNCVVVISEGKAKVRELPDHGEYRIVTHQGKIKRMRREEGEEF</sequence>
<proteinExistence type="predicted"/>
<dbReference type="Pfam" id="PF17356">
    <property type="entry name" value="PBSX_XtrA"/>
    <property type="match status" value="1"/>
</dbReference>
<keyword evidence="2" id="KW-1185">Reference proteome</keyword>
<gene>
    <name evidence="1" type="ORF">ACFPRA_01445</name>
</gene>
<evidence type="ECO:0000313" key="2">
    <source>
        <dbReference type="Proteomes" id="UP001596109"/>
    </source>
</evidence>
<organism evidence="1 2">
    <name type="scientific">Sporosarcina soli</name>
    <dbReference type="NCBI Taxonomy" id="334736"/>
    <lineage>
        <taxon>Bacteria</taxon>
        <taxon>Bacillati</taxon>
        <taxon>Bacillota</taxon>
        <taxon>Bacilli</taxon>
        <taxon>Bacillales</taxon>
        <taxon>Caryophanaceae</taxon>
        <taxon>Sporosarcina</taxon>
    </lineage>
</organism>
<accession>A0ABW0TEK0</accession>
<dbReference type="RefSeq" id="WP_381430538.1">
    <property type="nucleotide sequence ID" value="NZ_JBHSNO010000001.1"/>
</dbReference>
<dbReference type="Proteomes" id="UP001596109">
    <property type="component" value="Unassembled WGS sequence"/>
</dbReference>
<dbReference type="EMBL" id="JBHSNO010000001">
    <property type="protein sequence ID" value="MFC5587572.1"/>
    <property type="molecule type" value="Genomic_DNA"/>
</dbReference>
<protein>
    <submittedName>
        <fullName evidence="1">XtrA/YqaO family protein</fullName>
    </submittedName>
</protein>